<dbReference type="AlphaFoldDB" id="A0A0S3QSV7"/>
<evidence type="ECO:0000313" key="2">
    <source>
        <dbReference type="EMBL" id="BAT71418.1"/>
    </source>
</evidence>
<protein>
    <recommendedName>
        <fullName evidence="4">MtrB/PioB family decaheme-associated outer membrane protein</fullName>
    </recommendedName>
</protein>
<evidence type="ECO:0000313" key="3">
    <source>
        <dbReference type="Proteomes" id="UP000063234"/>
    </source>
</evidence>
<dbReference type="NCBIfam" id="NF041027">
    <property type="entry name" value="GSU2204_Se_pt_1"/>
    <property type="match status" value="1"/>
</dbReference>
<dbReference type="InterPro" id="IPR020016">
    <property type="entry name" value="Decahaem-assoc_OM_MtrB/PioB"/>
</dbReference>
<proteinExistence type="predicted"/>
<feature type="chain" id="PRO_5006616387" description="MtrB/PioB family decaheme-associated outer membrane protein" evidence="1">
    <location>
        <begin position="24"/>
        <end position="612"/>
    </location>
</feature>
<dbReference type="OrthoDB" id="5404860at2"/>
<dbReference type="KEGG" id="ttk:TST_0612"/>
<feature type="signal peptide" evidence="1">
    <location>
        <begin position="1"/>
        <end position="23"/>
    </location>
</feature>
<dbReference type="STRING" id="1298851.TST_0612"/>
<accession>A0A0S3QSV7</accession>
<reference evidence="3" key="1">
    <citation type="journal article" date="2018" name="Science">
        <title>A primordial and reversible TCA cycle in a facultatively chemolithoautotrophic thermophile.</title>
        <authorList>
            <person name="Nunoura T."/>
            <person name="Chikaraishi Y."/>
            <person name="Izaki R."/>
            <person name="Suwa T."/>
            <person name="Sato T."/>
            <person name="Harada T."/>
            <person name="Mori K."/>
            <person name="Kato Y."/>
            <person name="Miyazaki M."/>
            <person name="Shimamura S."/>
            <person name="Yanagawa K."/>
            <person name="Shuto A."/>
            <person name="Ohkouchi N."/>
            <person name="Fujita N."/>
            <person name="Takaki Y."/>
            <person name="Atomi H."/>
            <person name="Takai K."/>
        </authorList>
    </citation>
    <scope>NUCLEOTIDE SEQUENCE [LARGE SCALE GENOMIC DNA]</scope>
    <source>
        <strain evidence="3">DSM 17441 / JCM 13301 / NBRC 103674 / ABI70S6</strain>
    </source>
</reference>
<dbReference type="EMBL" id="AP013035">
    <property type="protein sequence ID" value="BAT71418.1"/>
    <property type="molecule type" value="Genomic_DNA"/>
</dbReference>
<organism evidence="2 3">
    <name type="scientific">Thermosulfidibacter takaii (strain DSM 17441 / JCM 13301 / NBRC 103674 / ABI70S6)</name>
    <dbReference type="NCBI Taxonomy" id="1298851"/>
    <lineage>
        <taxon>Bacteria</taxon>
        <taxon>Pseudomonadati</taxon>
        <taxon>Thermosulfidibacterota</taxon>
        <taxon>Thermosulfidibacteria</taxon>
        <taxon>Thermosulfidibacterales</taxon>
        <taxon>Thermosulfidibacteraceae</taxon>
    </lineage>
</organism>
<dbReference type="Pfam" id="PF11854">
    <property type="entry name" value="MtrB_PioB"/>
    <property type="match status" value="1"/>
</dbReference>
<gene>
    <name evidence="2" type="ORF">TST_0612</name>
</gene>
<dbReference type="Proteomes" id="UP000063234">
    <property type="component" value="Chromosome"/>
</dbReference>
<sequence length="612" mass="71355">MRGKSISLIMAFLLIALVPFGFAAEKSVKVEVTPGYAFVGHDDELTKVSEFESARSQATPEVKGELKIGAFKGKGHFYYRDRDEKEWGADLDFARIFRINYEYNSFIHRLQHDYLYKDEPRFPKNIPPNNVNNGLVAFNPFWRTDPNLHLGGAQMATADDLDAGRDYQIFRREQKIEAKMQIPMFPYLTVRAIAKEERESGWRQHTLMTGKCTPCHIVGTGRRINQYTRDVIIGGTLKYGIITVDYSHTWRRFDDETKEPTTQFDIATAEQDMFEPRLMYDGETGEYAEIPDIDKHTDKLKVRLDLPMRTTVYGAFVYSNTNNNEIDKEYDTTVYALRVSTMPIRNLKVSLKGRYYTIDNDDVHVDLSKWSNDDSFDGIYQSWGATDASYFNYQRKSVLDRDVWEAGLDLRYNFSKYYVRAGYEYKYIDRDNSEWKDYDNDALRDDKFLDDETTKIHTLKVTLGGHPLNQLNFRLAYKYIYQQDPFENHNGIGLDVHMRELYSDHIPLNGYGGVPYFLIFRNWNRTKDATNVPTDTHDLKLTADWSPFEKLTVSLNGEYKYQKNDDSDWKGETYVGGINFMFYPIEKVVFNAGAQYEYDTYETRMCVDLFGG</sequence>
<keyword evidence="3" id="KW-1185">Reference proteome</keyword>
<keyword evidence="1" id="KW-0732">Signal</keyword>
<evidence type="ECO:0000256" key="1">
    <source>
        <dbReference type="SAM" id="SignalP"/>
    </source>
</evidence>
<evidence type="ECO:0008006" key="4">
    <source>
        <dbReference type="Google" id="ProtNLM"/>
    </source>
</evidence>
<name>A0A0S3QSV7_THET7</name>